<keyword evidence="5 6" id="KW-0472">Membrane</keyword>
<feature type="transmembrane region" description="Helical" evidence="6">
    <location>
        <begin position="71"/>
        <end position="92"/>
    </location>
</feature>
<dbReference type="AlphaFoldDB" id="A0A3R9PH77"/>
<protein>
    <submittedName>
        <fullName evidence="7">Amino acid transporter</fullName>
    </submittedName>
</protein>
<organism evidence="7 8">
    <name type="scientific">Salibacterium salarium</name>
    <dbReference type="NCBI Taxonomy" id="284579"/>
    <lineage>
        <taxon>Bacteria</taxon>
        <taxon>Bacillati</taxon>
        <taxon>Bacillota</taxon>
        <taxon>Bacilli</taxon>
        <taxon>Bacillales</taxon>
        <taxon>Bacillaceae</taxon>
    </lineage>
</organism>
<name>A0A3R9PH77_9BACI</name>
<feature type="transmembrane region" description="Helical" evidence="6">
    <location>
        <begin position="112"/>
        <end position="135"/>
    </location>
</feature>
<keyword evidence="2" id="KW-1003">Cell membrane</keyword>
<evidence type="ECO:0000256" key="4">
    <source>
        <dbReference type="ARBA" id="ARBA00022989"/>
    </source>
</evidence>
<dbReference type="OrthoDB" id="7874789at2"/>
<proteinExistence type="predicted"/>
<evidence type="ECO:0000256" key="3">
    <source>
        <dbReference type="ARBA" id="ARBA00022692"/>
    </source>
</evidence>
<reference evidence="7 8" key="1">
    <citation type="submission" date="2018-10" db="EMBL/GenBank/DDBJ databases">
        <title>Draft genome sequence of Bacillus salarius IM0101, isolated from a hypersaline soil in Inner Mongolia, China.</title>
        <authorList>
            <person name="Yamprayoonswat W."/>
            <person name="Boonvisut S."/>
            <person name="Jumpathong W."/>
            <person name="Sittihan S."/>
            <person name="Ruangsuj P."/>
            <person name="Wanthongcharoen S."/>
            <person name="Thongpramul N."/>
            <person name="Pimmason S."/>
            <person name="Yu B."/>
            <person name="Yasawong M."/>
        </authorList>
    </citation>
    <scope>NUCLEOTIDE SEQUENCE [LARGE SCALE GENOMIC DNA]</scope>
    <source>
        <strain evidence="7 8">IM0101</strain>
    </source>
</reference>
<keyword evidence="8" id="KW-1185">Reference proteome</keyword>
<evidence type="ECO:0000256" key="6">
    <source>
        <dbReference type="SAM" id="Phobius"/>
    </source>
</evidence>
<dbReference type="InterPro" id="IPR001123">
    <property type="entry name" value="LeuE-type"/>
</dbReference>
<feature type="transmembrane region" description="Helical" evidence="6">
    <location>
        <begin position="180"/>
        <end position="201"/>
    </location>
</feature>
<evidence type="ECO:0000256" key="2">
    <source>
        <dbReference type="ARBA" id="ARBA00022475"/>
    </source>
</evidence>
<dbReference type="RefSeq" id="WP_125560386.1">
    <property type="nucleotide sequence ID" value="NZ_RBVX01000035.1"/>
</dbReference>
<dbReference type="GO" id="GO:0005886">
    <property type="term" value="C:plasma membrane"/>
    <property type="evidence" value="ECO:0007669"/>
    <property type="project" value="UniProtKB-SubCell"/>
</dbReference>
<dbReference type="Proteomes" id="UP000275076">
    <property type="component" value="Unassembled WGS sequence"/>
</dbReference>
<dbReference type="GO" id="GO:0015171">
    <property type="term" value="F:amino acid transmembrane transporter activity"/>
    <property type="evidence" value="ECO:0007669"/>
    <property type="project" value="TreeGrafter"/>
</dbReference>
<dbReference type="EMBL" id="RBVX01000035">
    <property type="protein sequence ID" value="RSL30579.1"/>
    <property type="molecule type" value="Genomic_DNA"/>
</dbReference>
<feature type="transmembrane region" description="Helical" evidence="6">
    <location>
        <begin position="33"/>
        <end position="59"/>
    </location>
</feature>
<evidence type="ECO:0000313" key="7">
    <source>
        <dbReference type="EMBL" id="RSL30579.1"/>
    </source>
</evidence>
<evidence type="ECO:0000256" key="1">
    <source>
        <dbReference type="ARBA" id="ARBA00004651"/>
    </source>
</evidence>
<dbReference type="PANTHER" id="PTHR30086:SF6">
    <property type="entry name" value="AMINO ACID EFFLUX PROTEIN YCGF-RELATED"/>
    <property type="match status" value="1"/>
</dbReference>
<accession>A0A3R9PH77</accession>
<keyword evidence="3 6" id="KW-0812">Transmembrane</keyword>
<comment type="caution">
    <text evidence="7">The sequence shown here is derived from an EMBL/GenBank/DDBJ whole genome shotgun (WGS) entry which is preliminary data.</text>
</comment>
<sequence>MSVFFSYIFLGLTLAAPIGPINAAQLDRGIKSGFWHAWLVGVGAMVADGLYMLLVYLGVVHFLSAPLVKTFLWLFGFFVLVYIGIESVKGAANTITVRSQRKEQPMIKSFLSGFFMSLCNPLTILFWLGIYGSIVAKTADSQSIEQLWLYSLAIFIGVSLWDVTMAGMASVFRKYLSNRMLTIISIASGFSLIIFGIYFGWEGIKALLAFGHP</sequence>
<gene>
    <name evidence="7" type="ORF">D7Z54_25440</name>
</gene>
<evidence type="ECO:0000256" key="5">
    <source>
        <dbReference type="ARBA" id="ARBA00023136"/>
    </source>
</evidence>
<keyword evidence="4 6" id="KW-1133">Transmembrane helix</keyword>
<comment type="subcellular location">
    <subcellularLocation>
        <location evidence="1">Cell membrane</location>
        <topology evidence="1">Multi-pass membrane protein</topology>
    </subcellularLocation>
</comment>
<dbReference type="PANTHER" id="PTHR30086">
    <property type="entry name" value="ARGININE EXPORTER PROTEIN ARGO"/>
    <property type="match status" value="1"/>
</dbReference>
<feature type="transmembrane region" description="Helical" evidence="6">
    <location>
        <begin position="147"/>
        <end position="168"/>
    </location>
</feature>
<evidence type="ECO:0000313" key="8">
    <source>
        <dbReference type="Proteomes" id="UP000275076"/>
    </source>
</evidence>
<dbReference type="Pfam" id="PF01810">
    <property type="entry name" value="LysE"/>
    <property type="match status" value="1"/>
</dbReference>